<sequence length="138" mass="16286">MVSAKYFAFDFQLLAYLFFVVSTHYSLYTRYLLLCSIFYLLVMTENVCRNIRNRTNTLTYVAEPEAVARFLDRHFPALDLGYIFRGRKDGSDVRYRGWEEITRLLREFQASRWSASRSLTSPSPDRLPCARHQQVQPP</sequence>
<dbReference type="Proteomes" id="UP000250043">
    <property type="component" value="Unassembled WGS sequence"/>
</dbReference>
<organism evidence="3 4">
    <name type="scientific">Obba rivulosa</name>
    <dbReference type="NCBI Taxonomy" id="1052685"/>
    <lineage>
        <taxon>Eukaryota</taxon>
        <taxon>Fungi</taxon>
        <taxon>Dikarya</taxon>
        <taxon>Basidiomycota</taxon>
        <taxon>Agaricomycotina</taxon>
        <taxon>Agaricomycetes</taxon>
        <taxon>Polyporales</taxon>
        <taxon>Gelatoporiaceae</taxon>
        <taxon>Obba</taxon>
    </lineage>
</organism>
<keyword evidence="2" id="KW-0812">Transmembrane</keyword>
<evidence type="ECO:0000256" key="1">
    <source>
        <dbReference type="SAM" id="MobiDB-lite"/>
    </source>
</evidence>
<keyword evidence="4" id="KW-1185">Reference proteome</keyword>
<accession>A0A8E2DLW9</accession>
<name>A0A8E2DLW9_9APHY</name>
<protein>
    <submittedName>
        <fullName evidence="3">Uncharacterized protein</fullName>
    </submittedName>
</protein>
<dbReference type="AlphaFoldDB" id="A0A8E2DLW9"/>
<evidence type="ECO:0000313" key="3">
    <source>
        <dbReference type="EMBL" id="OCH92995.1"/>
    </source>
</evidence>
<keyword evidence="2" id="KW-0472">Membrane</keyword>
<dbReference type="EMBL" id="KV722361">
    <property type="protein sequence ID" value="OCH92995.1"/>
    <property type="molecule type" value="Genomic_DNA"/>
</dbReference>
<dbReference type="OrthoDB" id="3222238at2759"/>
<keyword evidence="2" id="KW-1133">Transmembrane helix</keyword>
<feature type="transmembrane region" description="Helical" evidence="2">
    <location>
        <begin position="31"/>
        <end position="48"/>
    </location>
</feature>
<proteinExistence type="predicted"/>
<evidence type="ECO:0000256" key="2">
    <source>
        <dbReference type="SAM" id="Phobius"/>
    </source>
</evidence>
<evidence type="ECO:0000313" key="4">
    <source>
        <dbReference type="Proteomes" id="UP000250043"/>
    </source>
</evidence>
<gene>
    <name evidence="3" type="ORF">OBBRIDRAFT_387857</name>
</gene>
<reference evidence="3 4" key="1">
    <citation type="submission" date="2016-07" db="EMBL/GenBank/DDBJ databases">
        <title>Draft genome of the white-rot fungus Obba rivulosa 3A-2.</title>
        <authorList>
            <consortium name="DOE Joint Genome Institute"/>
            <person name="Miettinen O."/>
            <person name="Riley R."/>
            <person name="Acob R."/>
            <person name="Barry K."/>
            <person name="Cullen D."/>
            <person name="De Vries R."/>
            <person name="Hainaut M."/>
            <person name="Hatakka A."/>
            <person name="Henrissat B."/>
            <person name="Hilden K."/>
            <person name="Kuo R."/>
            <person name="Labutti K."/>
            <person name="Lipzen A."/>
            <person name="Makela M.R."/>
            <person name="Sandor L."/>
            <person name="Spatafora J.W."/>
            <person name="Grigoriev I.V."/>
            <person name="Hibbett D.S."/>
        </authorList>
    </citation>
    <scope>NUCLEOTIDE SEQUENCE [LARGE SCALE GENOMIC DNA]</scope>
    <source>
        <strain evidence="3 4">3A-2</strain>
    </source>
</reference>
<feature type="region of interest" description="Disordered" evidence="1">
    <location>
        <begin position="116"/>
        <end position="138"/>
    </location>
</feature>